<dbReference type="AlphaFoldDB" id="A0A3B1BQB3"/>
<reference evidence="1" key="1">
    <citation type="submission" date="2018-06" db="EMBL/GenBank/DDBJ databases">
        <authorList>
            <person name="Zhirakovskaya E."/>
        </authorList>
    </citation>
    <scope>NUCLEOTIDE SEQUENCE</scope>
</reference>
<evidence type="ECO:0008006" key="2">
    <source>
        <dbReference type="Google" id="ProtNLM"/>
    </source>
</evidence>
<dbReference type="InterPro" id="IPR005358">
    <property type="entry name" value="Puta_zinc/iron-chelating_dom"/>
</dbReference>
<dbReference type="EMBL" id="UOGA01000179">
    <property type="protein sequence ID" value="VAX20516.1"/>
    <property type="molecule type" value="Genomic_DNA"/>
</dbReference>
<accession>A0A3B1BQB3</accession>
<organism evidence="1">
    <name type="scientific">hydrothermal vent metagenome</name>
    <dbReference type="NCBI Taxonomy" id="652676"/>
    <lineage>
        <taxon>unclassified sequences</taxon>
        <taxon>metagenomes</taxon>
        <taxon>ecological metagenomes</taxon>
    </lineage>
</organism>
<name>A0A3B1BQB3_9ZZZZ</name>
<proteinExistence type="predicted"/>
<protein>
    <recommendedName>
        <fullName evidence="2">YkgJ family cysteine cluster protein</fullName>
    </recommendedName>
</protein>
<dbReference type="Pfam" id="PF03692">
    <property type="entry name" value="CxxCxxCC"/>
    <property type="match status" value="1"/>
</dbReference>
<evidence type="ECO:0000313" key="1">
    <source>
        <dbReference type="EMBL" id="VAX20516.1"/>
    </source>
</evidence>
<gene>
    <name evidence="1" type="ORF">MNBD_NITROSPINAE04-479</name>
</gene>
<sequence>MSGLRREGECVSCGECCRTLRITGILSNIVAQHGTLEDARAYYSYRGIKITDVSGELNAVGLEMDIPCDKLTQDNRCALHPNSKPFICARYPQFPDDIETCGYSFKGGSNNCFRSENK</sequence>